<sequence length="229" mass="25105">MSRAYLNKEPHEVAAMFDAVAKKYDITNDVLSLGQTRTWRKAVVAAVAPTVGEEILDLAAGTGTSTQPFYEAGANPTACDFSAGMIEVGRSQFPHLTFVQGDAMNLPFADESFDAVTISFGLRNVQDPKKALTEMARVTKPGGRLVVCEFSHPTWSPFRTVYMEYLMKALPAVANKMSSNPDAYVYLAESIRAWPNQDELSKVILASGWKTCEYRDLTGGIVALHRATK</sequence>
<organism evidence="5">
    <name type="scientific">freshwater metagenome</name>
    <dbReference type="NCBI Taxonomy" id="449393"/>
    <lineage>
        <taxon>unclassified sequences</taxon>
        <taxon>metagenomes</taxon>
        <taxon>ecological metagenomes</taxon>
    </lineage>
</organism>
<protein>
    <submittedName>
        <fullName evidence="5">Unannotated protein</fullName>
    </submittedName>
</protein>
<dbReference type="InterPro" id="IPR004033">
    <property type="entry name" value="UbiE/COQ5_MeTrFase"/>
</dbReference>
<reference evidence="5" key="1">
    <citation type="submission" date="2020-05" db="EMBL/GenBank/DDBJ databases">
        <authorList>
            <person name="Chiriac C."/>
            <person name="Salcher M."/>
            <person name="Ghai R."/>
            <person name="Kavagutti S V."/>
        </authorList>
    </citation>
    <scope>NUCLEOTIDE SEQUENCE</scope>
</reference>
<dbReference type="NCBIfam" id="NF001244">
    <property type="entry name" value="PRK00216.1-5"/>
    <property type="match status" value="1"/>
</dbReference>
<dbReference type="PROSITE" id="PS51608">
    <property type="entry name" value="SAM_MT_UBIE"/>
    <property type="match status" value="1"/>
</dbReference>
<dbReference type="InterPro" id="IPR023576">
    <property type="entry name" value="UbiE/COQ5_MeTrFase_CS"/>
</dbReference>
<gene>
    <name evidence="4" type="ORF">UFOPK2171_00395</name>
    <name evidence="5" type="ORF">UFOPK2237_00623</name>
</gene>
<dbReference type="PROSITE" id="PS01184">
    <property type="entry name" value="UBIE_2"/>
    <property type="match status" value="1"/>
</dbReference>
<dbReference type="NCBIfam" id="NF001241">
    <property type="entry name" value="PRK00216.1-2"/>
    <property type="match status" value="1"/>
</dbReference>
<dbReference type="EMBL" id="CAEZWD010000031">
    <property type="protein sequence ID" value="CAB4646062.1"/>
    <property type="molecule type" value="Genomic_DNA"/>
</dbReference>
<dbReference type="EMBL" id="CAEZWI010000061">
    <property type="protein sequence ID" value="CAB4652794.1"/>
    <property type="molecule type" value="Genomic_DNA"/>
</dbReference>
<dbReference type="GO" id="GO:0042181">
    <property type="term" value="P:ketone biosynthetic process"/>
    <property type="evidence" value="ECO:0007669"/>
    <property type="project" value="UniProtKB-ARBA"/>
</dbReference>
<evidence type="ECO:0000256" key="2">
    <source>
        <dbReference type="ARBA" id="ARBA00022679"/>
    </source>
</evidence>
<accession>A0A6J6KX27</accession>
<dbReference type="AlphaFoldDB" id="A0A6J6KX27"/>
<keyword evidence="3" id="KW-0949">S-adenosyl-L-methionine</keyword>
<evidence type="ECO:0000256" key="1">
    <source>
        <dbReference type="ARBA" id="ARBA00022603"/>
    </source>
</evidence>
<evidence type="ECO:0000313" key="5">
    <source>
        <dbReference type="EMBL" id="CAB4652794.1"/>
    </source>
</evidence>
<dbReference type="GO" id="GO:0032259">
    <property type="term" value="P:methylation"/>
    <property type="evidence" value="ECO:0007669"/>
    <property type="project" value="UniProtKB-KW"/>
</dbReference>
<dbReference type="PANTHER" id="PTHR43591">
    <property type="entry name" value="METHYLTRANSFERASE"/>
    <property type="match status" value="1"/>
</dbReference>
<dbReference type="Pfam" id="PF01209">
    <property type="entry name" value="Ubie_methyltran"/>
    <property type="match status" value="1"/>
</dbReference>
<dbReference type="NCBIfam" id="TIGR01934">
    <property type="entry name" value="MenG_MenH_UbiE"/>
    <property type="match status" value="1"/>
</dbReference>
<dbReference type="PANTHER" id="PTHR43591:SF24">
    <property type="entry name" value="2-METHOXY-6-POLYPRENYL-1,4-BENZOQUINOL METHYLASE, MITOCHONDRIAL"/>
    <property type="match status" value="1"/>
</dbReference>
<keyword evidence="1" id="KW-0489">Methyltransferase</keyword>
<evidence type="ECO:0000313" key="4">
    <source>
        <dbReference type="EMBL" id="CAB4646062.1"/>
    </source>
</evidence>
<dbReference type="InterPro" id="IPR029063">
    <property type="entry name" value="SAM-dependent_MTases_sf"/>
</dbReference>
<dbReference type="CDD" id="cd02440">
    <property type="entry name" value="AdoMet_MTases"/>
    <property type="match status" value="1"/>
</dbReference>
<proteinExistence type="inferred from homology"/>
<keyword evidence="2" id="KW-0808">Transferase</keyword>
<dbReference type="Gene3D" id="3.40.50.150">
    <property type="entry name" value="Vaccinia Virus protein VP39"/>
    <property type="match status" value="1"/>
</dbReference>
<evidence type="ECO:0000256" key="3">
    <source>
        <dbReference type="ARBA" id="ARBA00022691"/>
    </source>
</evidence>
<dbReference type="SUPFAM" id="SSF53335">
    <property type="entry name" value="S-adenosyl-L-methionine-dependent methyltransferases"/>
    <property type="match status" value="1"/>
</dbReference>
<dbReference type="GO" id="GO:0008168">
    <property type="term" value="F:methyltransferase activity"/>
    <property type="evidence" value="ECO:0007669"/>
    <property type="project" value="UniProtKB-KW"/>
</dbReference>
<dbReference type="HAMAP" id="MF_01813">
    <property type="entry name" value="MenG_UbiE_methyltr"/>
    <property type="match status" value="1"/>
</dbReference>
<name>A0A6J6KX27_9ZZZZ</name>